<dbReference type="PANTHER" id="PTHR10543:SF24">
    <property type="entry name" value="CAROTENOID ISOMEROOXYGENASE"/>
    <property type="match status" value="1"/>
</dbReference>
<dbReference type="PANTHER" id="PTHR10543">
    <property type="entry name" value="BETA-CAROTENE DIOXYGENASE"/>
    <property type="match status" value="1"/>
</dbReference>
<dbReference type="Proteomes" id="UP000828390">
    <property type="component" value="Unassembled WGS sequence"/>
</dbReference>
<protein>
    <submittedName>
        <fullName evidence="7">Uncharacterized protein</fullName>
    </submittedName>
</protein>
<evidence type="ECO:0000313" key="7">
    <source>
        <dbReference type="EMBL" id="KAH3717296.1"/>
    </source>
</evidence>
<evidence type="ECO:0000256" key="3">
    <source>
        <dbReference type="ARBA" id="ARBA00023002"/>
    </source>
</evidence>
<accession>A0A9D4C4J9</accession>
<gene>
    <name evidence="7" type="ORF">DPMN_060079</name>
</gene>
<feature type="signal peptide" evidence="6">
    <location>
        <begin position="1"/>
        <end position="22"/>
    </location>
</feature>
<dbReference type="GO" id="GO:0010436">
    <property type="term" value="F:carotenoid dioxygenase activity"/>
    <property type="evidence" value="ECO:0007669"/>
    <property type="project" value="TreeGrafter"/>
</dbReference>
<feature type="chain" id="PRO_5038658351" evidence="6">
    <location>
        <begin position="23"/>
        <end position="527"/>
    </location>
</feature>
<reference evidence="7" key="1">
    <citation type="journal article" date="2019" name="bioRxiv">
        <title>The Genome of the Zebra Mussel, Dreissena polymorpha: A Resource for Invasive Species Research.</title>
        <authorList>
            <person name="McCartney M.A."/>
            <person name="Auch B."/>
            <person name="Kono T."/>
            <person name="Mallez S."/>
            <person name="Zhang Y."/>
            <person name="Obille A."/>
            <person name="Becker A."/>
            <person name="Abrahante J.E."/>
            <person name="Garbe J."/>
            <person name="Badalamenti J.P."/>
            <person name="Herman A."/>
            <person name="Mangelson H."/>
            <person name="Liachko I."/>
            <person name="Sullivan S."/>
            <person name="Sone E.D."/>
            <person name="Koren S."/>
            <person name="Silverstein K.A.T."/>
            <person name="Beckman K.B."/>
            <person name="Gohl D.M."/>
        </authorList>
    </citation>
    <scope>NUCLEOTIDE SEQUENCE</scope>
    <source>
        <strain evidence="7">Duluth1</strain>
        <tissue evidence="7">Whole animal</tissue>
    </source>
</reference>
<keyword evidence="2 5" id="KW-0479">Metal-binding</keyword>
<sequence>MANVRVSCFLCLLLRNVVCVTGSNDPGFELFFKTNLEERQDVPIHFDNPLPSWLKGTLIRNGLGEFERGERKFLHAFDAFGKLSSWKFYGNGSASFSTKFLESDFYKASKSKNTIAPYLLFEGVTPGFNEVETLQALAQGIDNMNVNIYAFYNSNTTVREFVALNDFWKVYHIDKSSLATIESVTATVPKGGSGKGKFEFLNMLSSAHPLPEHGTEFHITFLSSVSLIPWVKSTISLIRMKDLRERELIASWEVGKVPYMHSFSVTKNYAVLFASPFYVNVLKMVESAKPFNSLDWNADEDTTVYVVHLQSGEVTVLKTENMFTMHHVNAYETGNNQLVVDVSSYKNPNFVSDLQIDVLMNKTKRNGFDAHAFLKRYLINLHKRTIAVYNFSSSTNAPFAAFLDMPVINEQFRHEKYCYIYGLVLKTDNISLSNIAIVKKNVCGDPSGDRYWSAPGHYPVEPSFVPTPGAAREDDGYLMFPVIDGPRRKSYLAVLDARTLQLINKSYLPTIVPYNLHGRFFGDNDLK</sequence>
<dbReference type="GO" id="GO:0003834">
    <property type="term" value="F:beta-carotene 15,15'-dioxygenase activity"/>
    <property type="evidence" value="ECO:0007669"/>
    <property type="project" value="TreeGrafter"/>
</dbReference>
<comment type="caution">
    <text evidence="7">The sequence shown here is derived from an EMBL/GenBank/DDBJ whole genome shotgun (WGS) entry which is preliminary data.</text>
</comment>
<organism evidence="7 8">
    <name type="scientific">Dreissena polymorpha</name>
    <name type="common">Zebra mussel</name>
    <name type="synonym">Mytilus polymorpha</name>
    <dbReference type="NCBI Taxonomy" id="45954"/>
    <lineage>
        <taxon>Eukaryota</taxon>
        <taxon>Metazoa</taxon>
        <taxon>Spiralia</taxon>
        <taxon>Lophotrochozoa</taxon>
        <taxon>Mollusca</taxon>
        <taxon>Bivalvia</taxon>
        <taxon>Autobranchia</taxon>
        <taxon>Heteroconchia</taxon>
        <taxon>Euheterodonta</taxon>
        <taxon>Imparidentia</taxon>
        <taxon>Neoheterodontei</taxon>
        <taxon>Myida</taxon>
        <taxon>Dreissenoidea</taxon>
        <taxon>Dreissenidae</taxon>
        <taxon>Dreissena</taxon>
    </lineage>
</organism>
<dbReference type="EMBL" id="JAIWYP010000013">
    <property type="protein sequence ID" value="KAH3717296.1"/>
    <property type="molecule type" value="Genomic_DNA"/>
</dbReference>
<comment type="cofactor">
    <cofactor evidence="5">
        <name>Fe(2+)</name>
        <dbReference type="ChEBI" id="CHEBI:29033"/>
    </cofactor>
    <text evidence="5">Binds 1 Fe(2+) ion per subunit.</text>
</comment>
<evidence type="ECO:0000256" key="5">
    <source>
        <dbReference type="PIRSR" id="PIRSR604294-1"/>
    </source>
</evidence>
<evidence type="ECO:0000256" key="2">
    <source>
        <dbReference type="ARBA" id="ARBA00022723"/>
    </source>
</evidence>
<evidence type="ECO:0000256" key="6">
    <source>
        <dbReference type="SAM" id="SignalP"/>
    </source>
</evidence>
<dbReference type="Pfam" id="PF03055">
    <property type="entry name" value="RPE65"/>
    <property type="match status" value="1"/>
</dbReference>
<feature type="binding site" evidence="5">
    <location>
        <position position="261"/>
    </location>
    <ligand>
        <name>Fe cation</name>
        <dbReference type="ChEBI" id="CHEBI:24875"/>
        <note>catalytic</note>
    </ligand>
</feature>
<keyword evidence="8" id="KW-1185">Reference proteome</keyword>
<evidence type="ECO:0000313" key="8">
    <source>
        <dbReference type="Proteomes" id="UP000828390"/>
    </source>
</evidence>
<dbReference type="InterPro" id="IPR004294">
    <property type="entry name" value="Carotenoid_Oase"/>
</dbReference>
<proteinExistence type="inferred from homology"/>
<feature type="binding site" evidence="5">
    <location>
        <position position="208"/>
    </location>
    <ligand>
        <name>Fe cation</name>
        <dbReference type="ChEBI" id="CHEBI:24875"/>
        <note>catalytic</note>
    </ligand>
</feature>
<name>A0A9D4C4J9_DREPO</name>
<dbReference type="GO" id="GO:0016121">
    <property type="term" value="P:carotene catabolic process"/>
    <property type="evidence" value="ECO:0007669"/>
    <property type="project" value="TreeGrafter"/>
</dbReference>
<dbReference type="GO" id="GO:0046872">
    <property type="term" value="F:metal ion binding"/>
    <property type="evidence" value="ECO:0007669"/>
    <property type="project" value="UniProtKB-KW"/>
</dbReference>
<feature type="binding site" evidence="5">
    <location>
        <position position="517"/>
    </location>
    <ligand>
        <name>Fe cation</name>
        <dbReference type="ChEBI" id="CHEBI:24875"/>
        <note>catalytic</note>
    </ligand>
</feature>
<evidence type="ECO:0000256" key="4">
    <source>
        <dbReference type="ARBA" id="ARBA00023004"/>
    </source>
</evidence>
<comment type="similarity">
    <text evidence="1">Belongs to the carotenoid oxygenase family.</text>
</comment>
<keyword evidence="3" id="KW-0560">Oxidoreductase</keyword>
<dbReference type="OrthoDB" id="407010at2759"/>
<dbReference type="AlphaFoldDB" id="A0A9D4C4J9"/>
<keyword evidence="6" id="KW-0732">Signal</keyword>
<dbReference type="GO" id="GO:0042574">
    <property type="term" value="P:retinal metabolic process"/>
    <property type="evidence" value="ECO:0007669"/>
    <property type="project" value="TreeGrafter"/>
</dbReference>
<evidence type="ECO:0000256" key="1">
    <source>
        <dbReference type="ARBA" id="ARBA00006787"/>
    </source>
</evidence>
<feature type="binding site" evidence="5">
    <location>
        <position position="326"/>
    </location>
    <ligand>
        <name>Fe cation</name>
        <dbReference type="ChEBI" id="CHEBI:24875"/>
        <note>catalytic</note>
    </ligand>
</feature>
<reference evidence="7" key="2">
    <citation type="submission" date="2020-11" db="EMBL/GenBank/DDBJ databases">
        <authorList>
            <person name="McCartney M.A."/>
            <person name="Auch B."/>
            <person name="Kono T."/>
            <person name="Mallez S."/>
            <person name="Becker A."/>
            <person name="Gohl D.M."/>
            <person name="Silverstein K.A.T."/>
            <person name="Koren S."/>
            <person name="Bechman K.B."/>
            <person name="Herman A."/>
            <person name="Abrahante J.E."/>
            <person name="Garbe J."/>
        </authorList>
    </citation>
    <scope>NUCLEOTIDE SEQUENCE</scope>
    <source>
        <strain evidence="7">Duluth1</strain>
        <tissue evidence="7">Whole animal</tissue>
    </source>
</reference>
<keyword evidence="4 5" id="KW-0408">Iron</keyword>